<feature type="domain" description="HTH marR-type" evidence="1">
    <location>
        <begin position="23"/>
        <end position="159"/>
    </location>
</feature>
<evidence type="ECO:0000313" key="3">
    <source>
        <dbReference type="Proteomes" id="UP000078252"/>
    </source>
</evidence>
<dbReference type="InterPro" id="IPR036390">
    <property type="entry name" value="WH_DNA-bd_sf"/>
</dbReference>
<dbReference type="PROSITE" id="PS50995">
    <property type="entry name" value="HTH_MARR_2"/>
    <property type="match status" value="1"/>
</dbReference>
<proteinExistence type="predicted"/>
<dbReference type="AlphaFoldDB" id="A0A175RZE0"/>
<dbReference type="Pfam" id="PF12802">
    <property type="entry name" value="MarR_2"/>
    <property type="match status" value="1"/>
</dbReference>
<dbReference type="Proteomes" id="UP000078252">
    <property type="component" value="Unassembled WGS sequence"/>
</dbReference>
<dbReference type="PANTHER" id="PTHR33164:SF43">
    <property type="entry name" value="HTH-TYPE TRANSCRIPTIONAL REPRESSOR YETL"/>
    <property type="match status" value="1"/>
</dbReference>
<dbReference type="SUPFAM" id="SSF46785">
    <property type="entry name" value="Winged helix' DNA-binding domain"/>
    <property type="match status" value="1"/>
</dbReference>
<dbReference type="GO" id="GO:0006950">
    <property type="term" value="P:response to stress"/>
    <property type="evidence" value="ECO:0007669"/>
    <property type="project" value="TreeGrafter"/>
</dbReference>
<dbReference type="RefSeq" id="WP_058724756.1">
    <property type="nucleotide sequence ID" value="NZ_LDQC01000022.1"/>
</dbReference>
<dbReference type="Gene3D" id="1.10.10.10">
    <property type="entry name" value="Winged helix-like DNA-binding domain superfamily/Winged helix DNA-binding domain"/>
    <property type="match status" value="1"/>
</dbReference>
<name>A0A175RZE0_9MICO</name>
<dbReference type="OrthoDB" id="162531at2"/>
<dbReference type="InterPro" id="IPR036388">
    <property type="entry name" value="WH-like_DNA-bd_sf"/>
</dbReference>
<dbReference type="SMART" id="SM00347">
    <property type="entry name" value="HTH_MARR"/>
    <property type="match status" value="1"/>
</dbReference>
<reference evidence="2 3" key="1">
    <citation type="journal article" date="2016" name="Front. Microbiol.">
        <title>Genomic Resource of Rice Seed Associated Bacteria.</title>
        <authorList>
            <person name="Midha S."/>
            <person name="Bansal K."/>
            <person name="Sharma S."/>
            <person name="Kumar N."/>
            <person name="Patil P.P."/>
            <person name="Chaudhry V."/>
            <person name="Patil P.B."/>
        </authorList>
    </citation>
    <scope>NUCLEOTIDE SEQUENCE [LARGE SCALE GENOMIC DNA]</scope>
    <source>
        <strain evidence="2 3">NS184</strain>
    </source>
</reference>
<dbReference type="InterPro" id="IPR039422">
    <property type="entry name" value="MarR/SlyA-like"/>
</dbReference>
<evidence type="ECO:0000313" key="2">
    <source>
        <dbReference type="EMBL" id="KTR09066.1"/>
    </source>
</evidence>
<dbReference type="EMBL" id="LDQC01000022">
    <property type="protein sequence ID" value="KTR09066.1"/>
    <property type="molecule type" value="Genomic_DNA"/>
</dbReference>
<accession>A0A175RZE0</accession>
<comment type="caution">
    <text evidence="2">The sequence shown here is derived from an EMBL/GenBank/DDBJ whole genome shotgun (WGS) entry which is preliminary data.</text>
</comment>
<gene>
    <name evidence="2" type="ORF">NS184_03500</name>
</gene>
<protein>
    <recommendedName>
        <fullName evidence="1">HTH marR-type domain-containing protein</fullName>
    </recommendedName>
</protein>
<dbReference type="InterPro" id="IPR000835">
    <property type="entry name" value="HTH_MarR-typ"/>
</dbReference>
<dbReference type="PATRIC" id="fig|33881.3.peg.964"/>
<organism evidence="2 3">
    <name type="scientific">Curtobacterium luteum</name>
    <dbReference type="NCBI Taxonomy" id="33881"/>
    <lineage>
        <taxon>Bacteria</taxon>
        <taxon>Bacillati</taxon>
        <taxon>Actinomycetota</taxon>
        <taxon>Actinomycetes</taxon>
        <taxon>Micrococcales</taxon>
        <taxon>Microbacteriaceae</taxon>
        <taxon>Curtobacterium</taxon>
    </lineage>
</organism>
<sequence length="179" mass="19252">MPLTVVRREHAHLYARQPRSAAAKTAVDALLRLQHAEEQQIEAARVETGLTKNESLALRYLLQAHRDQRPMGPKDLAVMLSVSNASVTKLVDGLVASGDLVRAAHPTDRRQQVLEPTDQAAAKIGASYASFHEAVVRVLDGLSDDENEVLTTTLSAIVDALANGSPAPVDEYTVPADAD</sequence>
<dbReference type="PANTHER" id="PTHR33164">
    <property type="entry name" value="TRANSCRIPTIONAL REGULATOR, MARR FAMILY"/>
    <property type="match status" value="1"/>
</dbReference>
<dbReference type="PRINTS" id="PR00598">
    <property type="entry name" value="HTHMARR"/>
</dbReference>
<evidence type="ECO:0000259" key="1">
    <source>
        <dbReference type="PROSITE" id="PS50995"/>
    </source>
</evidence>
<dbReference type="GO" id="GO:0003700">
    <property type="term" value="F:DNA-binding transcription factor activity"/>
    <property type="evidence" value="ECO:0007669"/>
    <property type="project" value="InterPro"/>
</dbReference>